<dbReference type="InterPro" id="IPR011993">
    <property type="entry name" value="PH-like_dom_sf"/>
</dbReference>
<feature type="domain" description="MyTH4" evidence="11">
    <location>
        <begin position="1223"/>
        <end position="1376"/>
    </location>
</feature>
<evidence type="ECO:0000313" key="13">
    <source>
        <dbReference type="Proteomes" id="UP000314986"/>
    </source>
</evidence>
<feature type="compositionally biased region" description="Pro residues" evidence="8">
    <location>
        <begin position="841"/>
        <end position="859"/>
    </location>
</feature>
<feature type="region of interest" description="Disordered" evidence="8">
    <location>
        <begin position="838"/>
        <end position="871"/>
    </location>
</feature>
<dbReference type="Pfam" id="PF26570">
    <property type="entry name" value="MYO15"/>
    <property type="match status" value="1"/>
</dbReference>
<dbReference type="GO" id="GO:0005737">
    <property type="term" value="C:cytoplasm"/>
    <property type="evidence" value="ECO:0007669"/>
    <property type="project" value="UniProtKB-SubCell"/>
</dbReference>
<dbReference type="Gene3D" id="2.30.29.30">
    <property type="entry name" value="Pleckstrin-homology domain (PH domain)/Phosphotyrosine-binding domain (PTB)"/>
    <property type="match status" value="2"/>
</dbReference>
<evidence type="ECO:0000256" key="4">
    <source>
        <dbReference type="ARBA" id="ARBA00022490"/>
    </source>
</evidence>
<dbReference type="Pfam" id="PF07653">
    <property type="entry name" value="SH3_2"/>
    <property type="match status" value="1"/>
</dbReference>
<dbReference type="InterPro" id="IPR059004">
    <property type="entry name" value="MYO15"/>
</dbReference>
<protein>
    <submittedName>
        <fullName evidence="12">Unconventional myosin-XVB-like</fullName>
    </submittedName>
</protein>
<dbReference type="KEGG" id="cmk:103175436"/>
<feature type="compositionally biased region" description="Polar residues" evidence="8">
    <location>
        <begin position="802"/>
        <end position="811"/>
    </location>
</feature>
<dbReference type="SMART" id="SM00139">
    <property type="entry name" value="MyTH4"/>
    <property type="match status" value="2"/>
</dbReference>
<dbReference type="InterPro" id="IPR019749">
    <property type="entry name" value="Band_41_domain"/>
</dbReference>
<feature type="compositionally biased region" description="Pro residues" evidence="8">
    <location>
        <begin position="699"/>
        <end position="711"/>
    </location>
</feature>
<dbReference type="InterPro" id="IPR035963">
    <property type="entry name" value="FERM_2"/>
</dbReference>
<comment type="similarity">
    <text evidence="2">Belongs to the TRAFAC class myosin-kinesin ATPase superfamily. Myosin family.</text>
</comment>
<comment type="subcellular location">
    <subcellularLocation>
        <location evidence="1">Cytoplasm</location>
    </subcellularLocation>
</comment>
<dbReference type="InterPro" id="IPR001452">
    <property type="entry name" value="SH3_domain"/>
</dbReference>
<dbReference type="InParanoid" id="A0A4W3JVQ7"/>
<dbReference type="InterPro" id="IPR038185">
    <property type="entry name" value="MyTH4_dom_sf"/>
</dbReference>
<dbReference type="Proteomes" id="UP000314986">
    <property type="component" value="Unassembled WGS sequence"/>
</dbReference>
<dbReference type="GeneID" id="103175436"/>
<dbReference type="STRING" id="7868.ENSCMIP00000043201"/>
<accession>A0A4W3JVQ7</accession>
<dbReference type="GO" id="GO:0003779">
    <property type="term" value="F:actin binding"/>
    <property type="evidence" value="ECO:0007669"/>
    <property type="project" value="UniProtKB-KW"/>
</dbReference>
<evidence type="ECO:0000259" key="10">
    <source>
        <dbReference type="PROSITE" id="PS50057"/>
    </source>
</evidence>
<evidence type="ECO:0000259" key="11">
    <source>
        <dbReference type="PROSITE" id="PS51016"/>
    </source>
</evidence>
<reference evidence="12" key="4">
    <citation type="submission" date="2025-08" db="UniProtKB">
        <authorList>
            <consortium name="Ensembl"/>
        </authorList>
    </citation>
    <scope>IDENTIFICATION</scope>
</reference>
<gene>
    <name evidence="12" type="primary">myo15b</name>
</gene>
<reference evidence="13" key="2">
    <citation type="journal article" date="2007" name="PLoS Biol.">
        <title>Survey sequencing and comparative analysis of the elephant shark (Callorhinchus milii) genome.</title>
        <authorList>
            <person name="Venkatesh B."/>
            <person name="Kirkness E.F."/>
            <person name="Loh Y.H."/>
            <person name="Halpern A.L."/>
            <person name="Lee A.P."/>
            <person name="Johnson J."/>
            <person name="Dandona N."/>
            <person name="Viswanathan L.D."/>
            <person name="Tay A."/>
            <person name="Venter J.C."/>
            <person name="Strausberg R.L."/>
            <person name="Brenner S."/>
        </authorList>
    </citation>
    <scope>NUCLEOTIDE SEQUENCE [LARGE SCALE GENOMIC DNA]</scope>
</reference>
<dbReference type="InterPro" id="IPR000857">
    <property type="entry name" value="MyTH4_dom"/>
</dbReference>
<dbReference type="PANTHER" id="PTHR22692:SF16">
    <property type="entry name" value="MYOSIN XVB"/>
    <property type="match status" value="1"/>
</dbReference>
<organism evidence="12 13">
    <name type="scientific">Callorhinchus milii</name>
    <name type="common">Ghost shark</name>
    <dbReference type="NCBI Taxonomy" id="7868"/>
    <lineage>
        <taxon>Eukaryota</taxon>
        <taxon>Metazoa</taxon>
        <taxon>Chordata</taxon>
        <taxon>Craniata</taxon>
        <taxon>Vertebrata</taxon>
        <taxon>Chondrichthyes</taxon>
        <taxon>Holocephali</taxon>
        <taxon>Chimaeriformes</taxon>
        <taxon>Callorhinchidae</taxon>
        <taxon>Callorhinchus</taxon>
    </lineage>
</organism>
<dbReference type="SUPFAM" id="SSF47031">
    <property type="entry name" value="Second domain of FERM"/>
    <property type="match status" value="1"/>
</dbReference>
<feature type="region of interest" description="Disordered" evidence="8">
    <location>
        <begin position="549"/>
        <end position="608"/>
    </location>
</feature>
<feature type="compositionally biased region" description="Low complexity" evidence="8">
    <location>
        <begin position="549"/>
        <end position="560"/>
    </location>
</feature>
<feature type="domain" description="FERM" evidence="10">
    <location>
        <begin position="1382"/>
        <end position="1683"/>
    </location>
</feature>
<feature type="domain" description="MyTH4" evidence="11">
    <location>
        <begin position="68"/>
        <end position="215"/>
    </location>
</feature>
<keyword evidence="5" id="KW-0677">Repeat</keyword>
<evidence type="ECO:0000256" key="2">
    <source>
        <dbReference type="ARBA" id="ARBA00008314"/>
    </source>
</evidence>
<evidence type="ECO:0000256" key="1">
    <source>
        <dbReference type="ARBA" id="ARBA00004496"/>
    </source>
</evidence>
<name>A0A4W3JVQ7_CALMI</name>
<feature type="compositionally biased region" description="Basic and acidic residues" evidence="8">
    <location>
        <begin position="714"/>
        <end position="733"/>
    </location>
</feature>
<dbReference type="Gene3D" id="1.25.40.530">
    <property type="entry name" value="MyTH4 domain"/>
    <property type="match status" value="2"/>
</dbReference>
<dbReference type="SMART" id="SM00326">
    <property type="entry name" value="SH3"/>
    <property type="match status" value="1"/>
</dbReference>
<dbReference type="Ensembl" id="ENSCMIT00000043823.1">
    <property type="protein sequence ID" value="ENSCMIP00000043201.1"/>
    <property type="gene ID" value="ENSCMIG00000017926.1"/>
</dbReference>
<evidence type="ECO:0000256" key="3">
    <source>
        <dbReference type="ARBA" id="ARBA00022443"/>
    </source>
</evidence>
<dbReference type="Pfam" id="PF00784">
    <property type="entry name" value="MyTH4"/>
    <property type="match status" value="2"/>
</dbReference>
<evidence type="ECO:0000256" key="6">
    <source>
        <dbReference type="ARBA" id="ARBA00023203"/>
    </source>
</evidence>
<dbReference type="GeneTree" id="ENSGT00930000151032"/>
<reference evidence="13" key="1">
    <citation type="journal article" date="2006" name="Science">
        <title>Ancient noncoding elements conserved in the human genome.</title>
        <authorList>
            <person name="Venkatesh B."/>
            <person name="Kirkness E.F."/>
            <person name="Loh Y.H."/>
            <person name="Halpern A.L."/>
            <person name="Lee A.P."/>
            <person name="Johnson J."/>
            <person name="Dandona N."/>
            <person name="Viswanathan L.D."/>
            <person name="Tay A."/>
            <person name="Venter J.C."/>
            <person name="Strausberg R.L."/>
            <person name="Brenner S."/>
        </authorList>
    </citation>
    <scope>NUCLEOTIDE SEQUENCE [LARGE SCALE GENOMIC DNA]</scope>
</reference>
<feature type="compositionally biased region" description="Basic and acidic residues" evidence="8">
    <location>
        <begin position="650"/>
        <end position="663"/>
    </location>
</feature>
<dbReference type="CDD" id="cd14473">
    <property type="entry name" value="FERM_B-lobe"/>
    <property type="match status" value="1"/>
</dbReference>
<dbReference type="Gene3D" id="2.30.30.40">
    <property type="entry name" value="SH3 Domains"/>
    <property type="match status" value="1"/>
</dbReference>
<dbReference type="Pfam" id="PF00373">
    <property type="entry name" value="FERM_M"/>
    <property type="match status" value="1"/>
</dbReference>
<dbReference type="OMA" id="VIQCLSP"/>
<dbReference type="PROSITE" id="PS51016">
    <property type="entry name" value="MYTH4"/>
    <property type="match status" value="2"/>
</dbReference>
<proteinExistence type="inferred from homology"/>
<dbReference type="SUPFAM" id="SSF50044">
    <property type="entry name" value="SH3-domain"/>
    <property type="match status" value="1"/>
</dbReference>
<dbReference type="InterPro" id="IPR000299">
    <property type="entry name" value="FERM_domain"/>
</dbReference>
<dbReference type="PANTHER" id="PTHR22692">
    <property type="entry name" value="MYOSIN VII, XV"/>
    <property type="match status" value="1"/>
</dbReference>
<dbReference type="PROSITE" id="PS50057">
    <property type="entry name" value="FERM_3"/>
    <property type="match status" value="1"/>
</dbReference>
<reference evidence="13" key="3">
    <citation type="journal article" date="2014" name="Nature">
        <title>Elephant shark genome provides unique insights into gnathostome evolution.</title>
        <authorList>
            <consortium name="International Elephant Shark Genome Sequencing Consortium"/>
            <person name="Venkatesh B."/>
            <person name="Lee A.P."/>
            <person name="Ravi V."/>
            <person name="Maurya A.K."/>
            <person name="Lian M.M."/>
            <person name="Swann J.B."/>
            <person name="Ohta Y."/>
            <person name="Flajnik M.F."/>
            <person name="Sutoh Y."/>
            <person name="Kasahara M."/>
            <person name="Hoon S."/>
            <person name="Gangu V."/>
            <person name="Roy S.W."/>
            <person name="Irimia M."/>
            <person name="Korzh V."/>
            <person name="Kondrychyn I."/>
            <person name="Lim Z.W."/>
            <person name="Tay B.H."/>
            <person name="Tohari S."/>
            <person name="Kong K.W."/>
            <person name="Ho S."/>
            <person name="Lorente-Galdos B."/>
            <person name="Quilez J."/>
            <person name="Marques-Bonet T."/>
            <person name="Raney B.J."/>
            <person name="Ingham P.W."/>
            <person name="Tay A."/>
            <person name="Hillier L.W."/>
            <person name="Minx P."/>
            <person name="Boehm T."/>
            <person name="Wilson R.K."/>
            <person name="Brenner S."/>
            <person name="Warren W.C."/>
        </authorList>
    </citation>
    <scope>NUCLEOTIDE SEQUENCE [LARGE SCALE GENOMIC DNA]</scope>
</reference>
<dbReference type="InterPro" id="IPR019748">
    <property type="entry name" value="FERM_central"/>
</dbReference>
<dbReference type="Pfam" id="PF21989">
    <property type="entry name" value="RA_2"/>
    <property type="match status" value="1"/>
</dbReference>
<evidence type="ECO:0000256" key="8">
    <source>
        <dbReference type="SAM" id="MobiDB-lite"/>
    </source>
</evidence>
<feature type="region of interest" description="Disordered" evidence="8">
    <location>
        <begin position="650"/>
        <end position="824"/>
    </location>
</feature>
<feature type="domain" description="SH3" evidence="9">
    <location>
        <begin position="1078"/>
        <end position="1139"/>
    </location>
</feature>
<dbReference type="OrthoDB" id="8182952at2759"/>
<reference evidence="12" key="5">
    <citation type="submission" date="2025-09" db="UniProtKB">
        <authorList>
            <consortium name="Ensembl"/>
        </authorList>
    </citation>
    <scope>IDENTIFICATION</scope>
</reference>
<feature type="compositionally biased region" description="Basic residues" evidence="8">
    <location>
        <begin position="575"/>
        <end position="584"/>
    </location>
</feature>
<dbReference type="InterPro" id="IPR036028">
    <property type="entry name" value="SH3-like_dom_sf"/>
</dbReference>
<evidence type="ECO:0000256" key="7">
    <source>
        <dbReference type="PROSITE-ProRule" id="PRU00192"/>
    </source>
</evidence>
<feature type="compositionally biased region" description="Basic and acidic residues" evidence="8">
    <location>
        <begin position="673"/>
        <end position="696"/>
    </location>
</feature>
<dbReference type="SMART" id="SM00295">
    <property type="entry name" value="B41"/>
    <property type="match status" value="1"/>
</dbReference>
<keyword evidence="3 7" id="KW-0728">SH3 domain</keyword>
<keyword evidence="13" id="KW-1185">Reference proteome</keyword>
<dbReference type="Gene3D" id="3.10.20.90">
    <property type="entry name" value="Phosphatidylinositol 3-kinase Catalytic Subunit, Chain A, domain 1"/>
    <property type="match status" value="1"/>
</dbReference>
<keyword evidence="6" id="KW-0009">Actin-binding</keyword>
<dbReference type="PROSITE" id="PS50002">
    <property type="entry name" value="SH3"/>
    <property type="match status" value="1"/>
</dbReference>
<evidence type="ECO:0000313" key="12">
    <source>
        <dbReference type="Ensembl" id="ENSCMIP00000043201.1"/>
    </source>
</evidence>
<dbReference type="InterPro" id="IPR051567">
    <property type="entry name" value="Unconventional_Myosin_ATPase"/>
</dbReference>
<keyword evidence="4" id="KW-0963">Cytoplasm</keyword>
<evidence type="ECO:0000256" key="5">
    <source>
        <dbReference type="ARBA" id="ARBA00022737"/>
    </source>
</evidence>
<evidence type="ECO:0000259" key="9">
    <source>
        <dbReference type="PROSITE" id="PS50002"/>
    </source>
</evidence>
<dbReference type="GO" id="GO:0005856">
    <property type="term" value="C:cytoskeleton"/>
    <property type="evidence" value="ECO:0007669"/>
    <property type="project" value="InterPro"/>
</dbReference>
<sequence length="1683" mass="191440">MDVGLLEIPAELSALLRLAEGHASENQVSEVSPPQIKACINYSLPPDIDRHPFSKFINEHFQVPQFEVQKQPIQQPFTQLEGEERQLALDIFKLILRFQGDEWLQGRKEEIFLGNFIAQKGISYPKLRNEIFCQLANQMWKNPDMQEWQRACLLMATCLNSFQPFPELEKPLLKYVSDHGVEGYRPLCQHKALAALQHSQKRSFPPSQLEWTANQRRGQMVLDVHLFNDEAVVTEVESWTTAEELASWIFKFWGQETEQKGWSMSLHTGEQWRDVPGSDFIMDLIAETEMLGVFSAQNSSSPFNTGMSGNIYGSTYSSENIYSATSEDSETIIPPAPNIQAPPLPPPLIPQENASAGYYQSQFGAPDYSERPTPGLENYVDNLFNPVFTFGGGEMERSADLNRRMKGGGGIGPTQTGVYMSPGMPLIPSYPMGMPQMPQMSVAPNYQQMPYMGAGVPAAMPVMQPMQQMPTMQPMQTMPTMPMMHPSMPAMMMPQASSMPEMLPMHQPSRYSRSHFSQQEQTAKQQQEFINQQALLLAQQMTIQAMSMTQQQQQQQQHQWQKPHEEEEAAPVNSRTKKFIKHTPKPPVQPVISTPPIQPKTPSVNREPEVIKIPIIDLNKPPKEKVSVPENVDNSDDETLLEQKQSFQEKRQYFQTRGKEEAPVRVPSKIRLPKPDRPKSEEKTEMPETQPEKPKESTSPPPPPPPPPPGPEKSANKEKKEDETKKSENRNKEIINSLYTPPKRVEPSQNIREIIKIYQSRPVPPPTEYEPIRRTAKPFLKKNTPKEEALNLLGMKGHKNDSNSSTDNKPNSGPKVAPKPQRISSSTIHNELTLLLSQTASPPPAPPPPPPPPPPPSLPAPVLSNDFSPPQVFLDDENIKTQLYRRTASVYFSYVNNNWKLYLRKELFYPREKFNDPYILNLICEQIVRDTYSNSCARISKDERRKMRDLLTELKVGTNIRSVQDDGLKRRIVVAARDNWVMYFSRLFPVCGEIDNKVEVLSISHRDIKLLKTTKATGMSPEHYKVLQSYSYVDVLSVKIVDESTLEFMVKNESLILFTEKASQVQALVNFFLVELRKDSNYVRAVKSYITDEKSLLNFRKGDVIKLLHMDSLEPGWQFGSIGGRSGLFPTDHAQLTVPPDYSNMKNATRRKSMISIEKKVISTGGSETIKSRISSSSSFTSFGGSTYLMTEFGMKYFREPLATLGWKGMAAEGKKAAQLVQHTKIPIQESLIYFTDKELSELGAKNFNDLMRFMGDQQSQKEEPERDFVQNMLRLCKEKESLQDEICCQLIKQVTDNPSRESCIRGWRALYIFLGFYNLSINLRPYVLKYLQEIVSNPLHNYQEVAKATEENLHRTMQFGGRRNLPSTLELDAIMKGRSSRRIAIQLPGELKHTARIKPFSIANDVVLEICSTLGIQDIEETKEFSIFAEKKKGRSMRPLRLEEYLFDFLLDDNSVNLFFHRIMWSEPFHFYNDLYVDVHYNQMLPTYLKGNFILPNNINEMEEMIATLAACQHKSGGAGTNPSMQEIKEYLPKTGATKLDVQSIQQQIVHQLNTMQQLKPIEAKIRFLTTGSSMSLFGYNIFTVKKTSNPQIPNPCLVAINQQHLIVIDKDTKDQLMIIPLKEIVTMCTLRPSETSKLPGVQVNYGSAGISRTFSFELKEARELCHTIAMILDTVSSHPSM</sequence>